<dbReference type="InterPro" id="IPR016156">
    <property type="entry name" value="FAD/NAD-linked_Rdtase_dimer_sf"/>
</dbReference>
<evidence type="ECO:0000256" key="7">
    <source>
        <dbReference type="ARBA" id="ARBA00023027"/>
    </source>
</evidence>
<evidence type="ECO:0000313" key="14">
    <source>
        <dbReference type="EMBL" id="WXB10243.1"/>
    </source>
</evidence>
<evidence type="ECO:0000259" key="13">
    <source>
        <dbReference type="Pfam" id="PF07992"/>
    </source>
</evidence>
<evidence type="ECO:0000256" key="8">
    <source>
        <dbReference type="ARBA" id="ARBA00023157"/>
    </source>
</evidence>
<evidence type="ECO:0000256" key="6">
    <source>
        <dbReference type="ARBA" id="ARBA00023002"/>
    </source>
</evidence>
<dbReference type="GO" id="GO:0004148">
    <property type="term" value="F:dihydrolipoyl dehydrogenase (NADH) activity"/>
    <property type="evidence" value="ECO:0007669"/>
    <property type="project" value="UniProtKB-EC"/>
</dbReference>
<feature type="domain" description="Pyridine nucleotide-disulphide oxidoreductase dimerisation" evidence="12">
    <location>
        <begin position="347"/>
        <end position="456"/>
    </location>
</feature>
<accession>A0ABZ2LK60</accession>
<proteinExistence type="inferred from homology"/>
<comment type="similarity">
    <text evidence="1 11">Belongs to the class-I pyridine nucleotide-disulfide oxidoreductase family.</text>
</comment>
<dbReference type="Gene3D" id="3.50.50.60">
    <property type="entry name" value="FAD/NAD(P)-binding domain"/>
    <property type="match status" value="2"/>
</dbReference>
<keyword evidence="8" id="KW-1015">Disulfide bond</keyword>
<dbReference type="PANTHER" id="PTHR22912">
    <property type="entry name" value="DISULFIDE OXIDOREDUCTASE"/>
    <property type="match status" value="1"/>
</dbReference>
<dbReference type="PIRSF" id="PIRSF000350">
    <property type="entry name" value="Mercury_reductase_MerA"/>
    <property type="match status" value="1"/>
</dbReference>
<feature type="domain" description="FAD/NAD(P)-binding" evidence="13">
    <location>
        <begin position="7"/>
        <end position="328"/>
    </location>
</feature>
<evidence type="ECO:0000256" key="9">
    <source>
        <dbReference type="ARBA" id="ARBA00023284"/>
    </source>
</evidence>
<evidence type="ECO:0000256" key="4">
    <source>
        <dbReference type="ARBA" id="ARBA00022630"/>
    </source>
</evidence>
<keyword evidence="5 11" id="KW-0274">FAD</keyword>
<keyword evidence="15" id="KW-1185">Reference proteome</keyword>
<evidence type="ECO:0000259" key="12">
    <source>
        <dbReference type="Pfam" id="PF02852"/>
    </source>
</evidence>
<dbReference type="RefSeq" id="WP_394839920.1">
    <property type="nucleotide sequence ID" value="NZ_CP089929.1"/>
</dbReference>
<dbReference type="InterPro" id="IPR004099">
    <property type="entry name" value="Pyr_nucl-diS_OxRdtase_dimer"/>
</dbReference>
<sequence>MATRTVDAVVIGAGTGGYPCAIRLGQLKQKVIIVEKDEVGGVCLNWGCIPSKALISASHTYEKAKNGATMGLLADNVRVDVPKMQEWKGGIVKKLTGGVRTLLKTNGAELIVGTARITGPNTVEITTREGQKETIDARAIVVATGSTTIEIPTFKFDGKQIIGAKEAVSLKEVPKRLLVIGGGVIGLELGTVYQKLGSELTVVEATPSLLPGTDPELTAVVERKLVKHGAKIFKNAKALGYEKNKDGSLAVKVDLGEGKHDTLVVDTVLVSVGMRPNSAGFGLEELGVKIDKGFVPSDLNGRTNIPSIYSVGDVSGQPMLAHKATKEGEVVAEIIAGHKAAKDWVSIPGVIFTDPEIATGGLTEAQAKERGIDVRIGKFPFTALGKAMAINETDGFIKVVADKKSHELLGVHIVGPEASNMISEGMLALEMHSFLEDIGLTVHPHPTLGEAMMEAAQHALGHAIHIMNKNQ</sequence>
<protein>
    <recommendedName>
        <fullName evidence="3 11">Dihydrolipoyl dehydrogenase</fullName>
        <ecNumber evidence="2 11">1.8.1.4</ecNumber>
    </recommendedName>
</protein>
<dbReference type="InterPro" id="IPR012999">
    <property type="entry name" value="Pyr_OxRdtase_I_AS"/>
</dbReference>
<dbReference type="InterPro" id="IPR006258">
    <property type="entry name" value="Lipoamide_DH"/>
</dbReference>
<dbReference type="EMBL" id="CP089983">
    <property type="protein sequence ID" value="WXB10243.1"/>
    <property type="molecule type" value="Genomic_DNA"/>
</dbReference>
<keyword evidence="4 11" id="KW-0285">Flavoprotein</keyword>
<dbReference type="SUPFAM" id="SSF51905">
    <property type="entry name" value="FAD/NAD(P)-binding domain"/>
    <property type="match status" value="1"/>
</dbReference>
<dbReference type="InterPro" id="IPR050151">
    <property type="entry name" value="Class-I_Pyr_Nuc-Dis_Oxidored"/>
</dbReference>
<reference evidence="14" key="1">
    <citation type="submission" date="2021-12" db="EMBL/GenBank/DDBJ databases">
        <title>Discovery of the Pendulisporaceae a myxobacterial family with distinct sporulation behavior and unique specialized metabolism.</title>
        <authorList>
            <person name="Garcia R."/>
            <person name="Popoff A."/>
            <person name="Bader C.D."/>
            <person name="Loehr J."/>
            <person name="Walesch S."/>
            <person name="Walt C."/>
            <person name="Boldt J."/>
            <person name="Bunk B."/>
            <person name="Haeckl F.J.F.P.J."/>
            <person name="Gunesch A.P."/>
            <person name="Birkelbach J."/>
            <person name="Nuebel U."/>
            <person name="Pietschmann T."/>
            <person name="Bach T."/>
            <person name="Mueller R."/>
        </authorList>
    </citation>
    <scope>NUCLEOTIDE SEQUENCE</scope>
    <source>
        <strain evidence="14">MSr11367</strain>
    </source>
</reference>
<dbReference type="PRINTS" id="PR00411">
    <property type="entry name" value="PNDRDTASEI"/>
</dbReference>
<dbReference type="InterPro" id="IPR023753">
    <property type="entry name" value="FAD/NAD-binding_dom"/>
</dbReference>
<evidence type="ECO:0000256" key="3">
    <source>
        <dbReference type="ARBA" id="ARBA00016961"/>
    </source>
</evidence>
<comment type="miscellaneous">
    <text evidence="11">The active site is a redox-active disulfide bond.</text>
</comment>
<comment type="catalytic activity">
    <reaction evidence="10 11">
        <text>N(6)-[(R)-dihydrolipoyl]-L-lysyl-[protein] + NAD(+) = N(6)-[(R)-lipoyl]-L-lysyl-[protein] + NADH + H(+)</text>
        <dbReference type="Rhea" id="RHEA:15045"/>
        <dbReference type="Rhea" id="RHEA-COMP:10474"/>
        <dbReference type="Rhea" id="RHEA-COMP:10475"/>
        <dbReference type="ChEBI" id="CHEBI:15378"/>
        <dbReference type="ChEBI" id="CHEBI:57540"/>
        <dbReference type="ChEBI" id="CHEBI:57945"/>
        <dbReference type="ChEBI" id="CHEBI:83099"/>
        <dbReference type="ChEBI" id="CHEBI:83100"/>
        <dbReference type="EC" id="1.8.1.4"/>
    </reaction>
</comment>
<gene>
    <name evidence="14" type="primary">lpdA</name>
    <name evidence="14" type="ORF">LVJ94_23815</name>
</gene>
<dbReference type="PRINTS" id="PR00368">
    <property type="entry name" value="FADPNR"/>
</dbReference>
<dbReference type="Proteomes" id="UP001374803">
    <property type="component" value="Chromosome"/>
</dbReference>
<dbReference type="InterPro" id="IPR001100">
    <property type="entry name" value="Pyr_nuc-diS_OxRdtase"/>
</dbReference>
<evidence type="ECO:0000256" key="1">
    <source>
        <dbReference type="ARBA" id="ARBA00007532"/>
    </source>
</evidence>
<dbReference type="SUPFAM" id="SSF55424">
    <property type="entry name" value="FAD/NAD-linked reductases, dimerisation (C-terminal) domain"/>
    <property type="match status" value="1"/>
</dbReference>
<dbReference type="PANTHER" id="PTHR22912:SF160">
    <property type="entry name" value="DIHYDROLIPOYL DEHYDROGENASE"/>
    <property type="match status" value="1"/>
</dbReference>
<evidence type="ECO:0000313" key="15">
    <source>
        <dbReference type="Proteomes" id="UP001374803"/>
    </source>
</evidence>
<name>A0ABZ2LK60_9BACT</name>
<evidence type="ECO:0000256" key="11">
    <source>
        <dbReference type="RuleBase" id="RU003692"/>
    </source>
</evidence>
<dbReference type="NCBIfam" id="TIGR01350">
    <property type="entry name" value="lipoamide_DH"/>
    <property type="match status" value="1"/>
</dbReference>
<dbReference type="InterPro" id="IPR036188">
    <property type="entry name" value="FAD/NAD-bd_sf"/>
</dbReference>
<keyword evidence="9 11" id="KW-0676">Redox-active center</keyword>
<evidence type="ECO:0000256" key="5">
    <source>
        <dbReference type="ARBA" id="ARBA00022827"/>
    </source>
</evidence>
<dbReference type="Gene3D" id="3.30.390.30">
    <property type="match status" value="1"/>
</dbReference>
<evidence type="ECO:0000256" key="2">
    <source>
        <dbReference type="ARBA" id="ARBA00012608"/>
    </source>
</evidence>
<dbReference type="PROSITE" id="PS00076">
    <property type="entry name" value="PYRIDINE_REDOX_1"/>
    <property type="match status" value="1"/>
</dbReference>
<keyword evidence="6 11" id="KW-0560">Oxidoreductase</keyword>
<dbReference type="Pfam" id="PF07992">
    <property type="entry name" value="Pyr_redox_2"/>
    <property type="match status" value="1"/>
</dbReference>
<evidence type="ECO:0000256" key="10">
    <source>
        <dbReference type="ARBA" id="ARBA00049187"/>
    </source>
</evidence>
<comment type="cofactor">
    <cofactor evidence="11">
        <name>FAD</name>
        <dbReference type="ChEBI" id="CHEBI:57692"/>
    </cofactor>
    <text evidence="11">Binds 1 FAD per subunit.</text>
</comment>
<dbReference type="EC" id="1.8.1.4" evidence="2 11"/>
<organism evidence="14 15">
    <name type="scientific">Pendulispora rubella</name>
    <dbReference type="NCBI Taxonomy" id="2741070"/>
    <lineage>
        <taxon>Bacteria</taxon>
        <taxon>Pseudomonadati</taxon>
        <taxon>Myxococcota</taxon>
        <taxon>Myxococcia</taxon>
        <taxon>Myxococcales</taxon>
        <taxon>Sorangiineae</taxon>
        <taxon>Pendulisporaceae</taxon>
        <taxon>Pendulispora</taxon>
    </lineage>
</organism>
<keyword evidence="7 11" id="KW-0520">NAD</keyword>
<dbReference type="Pfam" id="PF02852">
    <property type="entry name" value="Pyr_redox_dim"/>
    <property type="match status" value="1"/>
</dbReference>